<evidence type="ECO:0000313" key="3">
    <source>
        <dbReference type="Proteomes" id="UP000017131"/>
    </source>
</evidence>
<reference evidence="2 3" key="1">
    <citation type="journal article" date="2013" name="Genome Announc.">
        <title>Draft Genome Sequence of Staphylococcus simulans UMC-CNS-990, Isolated from a Case of Chronic Bovine Mastitis.</title>
        <authorList>
            <person name="Calcutt M.J."/>
            <person name="Foecking M.F."/>
            <person name="Hsieh H.Y."/>
            <person name="Perry J."/>
            <person name="Stewart G.C."/>
            <person name="Middleton J.R."/>
        </authorList>
    </citation>
    <scope>NUCLEOTIDE SEQUENCE [LARGE SCALE GENOMIC DNA]</scope>
    <source>
        <strain evidence="2 3">UMC-CNS-990</strain>
    </source>
</reference>
<organism evidence="2 3">
    <name type="scientific">Staphylococcus simulans UMC-CNS-990</name>
    <dbReference type="NCBI Taxonomy" id="1405498"/>
    <lineage>
        <taxon>Bacteria</taxon>
        <taxon>Bacillati</taxon>
        <taxon>Bacillota</taxon>
        <taxon>Bacilli</taxon>
        <taxon>Bacillales</taxon>
        <taxon>Staphylococcaceae</taxon>
        <taxon>Staphylococcus</taxon>
    </lineage>
</organism>
<name>A0ABP2YQJ5_STASI</name>
<protein>
    <submittedName>
        <fullName evidence="2">Uncharacterized protein</fullName>
    </submittedName>
</protein>
<dbReference type="Proteomes" id="UP000017131">
    <property type="component" value="Unassembled WGS sequence"/>
</dbReference>
<feature type="transmembrane region" description="Helical" evidence="1">
    <location>
        <begin position="6"/>
        <end position="23"/>
    </location>
</feature>
<keyword evidence="1" id="KW-0812">Transmembrane</keyword>
<comment type="caution">
    <text evidence="2">The sequence shown here is derived from an EMBL/GenBank/DDBJ whole genome shotgun (WGS) entry which is preliminary data.</text>
</comment>
<proteinExistence type="predicted"/>
<dbReference type="EMBL" id="AXDY01000015">
    <property type="protein sequence ID" value="ERS92396.1"/>
    <property type="molecule type" value="Genomic_DNA"/>
</dbReference>
<keyword evidence="1" id="KW-0472">Membrane</keyword>
<sequence>MDTTALIYVIIIFISFIVTNMISNRFIKNRSNTGLYLLKRVGIFMGVYLVLFSIYFILFKPEI</sequence>
<evidence type="ECO:0000256" key="1">
    <source>
        <dbReference type="SAM" id="Phobius"/>
    </source>
</evidence>
<keyword evidence="1" id="KW-1133">Transmembrane helix</keyword>
<accession>A0ABP2YQJ5</accession>
<dbReference type="RefSeq" id="WP_002480054.1">
    <property type="nucleotide sequence ID" value="NZ_AXDY01000015.1"/>
</dbReference>
<gene>
    <name evidence="2" type="ORF">SSIM_12345</name>
</gene>
<keyword evidence="3" id="KW-1185">Reference proteome</keyword>
<evidence type="ECO:0000313" key="2">
    <source>
        <dbReference type="EMBL" id="ERS92396.1"/>
    </source>
</evidence>
<feature type="transmembrane region" description="Helical" evidence="1">
    <location>
        <begin position="35"/>
        <end position="58"/>
    </location>
</feature>